<keyword evidence="5" id="KW-0677">Repeat</keyword>
<evidence type="ECO:0000256" key="6">
    <source>
        <dbReference type="ARBA" id="ARBA00022846"/>
    </source>
</evidence>
<comment type="similarity">
    <text evidence="12">Belongs to the DRC3 family.</text>
</comment>
<keyword evidence="10" id="KW-0966">Cell projection</keyword>
<dbReference type="Gene3D" id="3.80.10.10">
    <property type="entry name" value="Ribonuclease Inhibitor"/>
    <property type="match status" value="1"/>
</dbReference>
<sequence length="579" mass="68671">MSKRRKTIDTRYVAVSSFERLEMCTMIGFKDILIASKNILEPGVINEEILINLSIDQGPKDDARKYFLEDGIKLDVITEIRIEFLNILKIDYLWVMPNLIKLHLSNNIIEKIENLDALVHLKELNLSFNHIKIMENLNHLIELETLLLFNNHISKIEGIDNLHKLHIFSIGNNQITDWEHVMYLRQFKYLYSFNINNNPCTDKNGYQEYLIAFVPQLIYYQYKMIIKEERQSAIIKQQRIISNIEEEEAEKKKRLEEQEAFENLQNLLSKSYVEYLNDDTFFWHMFFDDKEGKDLSAVNSDTENAFKEYRKKISSICYEFSEIGLKEQAKRDKEIKLFNDVVNDGKSKVQNDSKDIVDEILDEKTKIFSQINLLFNVLDDEMDEMDDNVEVVYNWYSHFNDTISKTWTKLMSKEVIIHDQLVEINEVFKVNMTNMIEQFLETAREHFSQMRNAEADYNDNINTIILYYISGFGDESKIPSHLLDLCGDKETLSNNLAASHDLHLRVIDAREDRMLNRLKTWHNEYCEELNDNENNRHRQKILEITHFLQDVRKQFHSLILLHLPYFEINNVPSLTEKTK</sequence>
<dbReference type="InterPro" id="IPR050576">
    <property type="entry name" value="Cilia_flagella_integrity"/>
</dbReference>
<protein>
    <recommendedName>
        <fullName evidence="11">Dynein axonemal assembly factor 1 homolog</fullName>
    </recommendedName>
    <alternativeName>
        <fullName evidence="13">Dynein regulatory complex subunit 3</fullName>
    </alternativeName>
</protein>
<keyword evidence="8" id="KW-0969">Cilium</keyword>
<keyword evidence="9" id="KW-0206">Cytoskeleton</keyword>
<proteinExistence type="inferred from homology"/>
<evidence type="ECO:0000256" key="10">
    <source>
        <dbReference type="ARBA" id="ARBA00023273"/>
    </source>
</evidence>
<gene>
    <name evidence="14" type="ORF">V1478_015508</name>
</gene>
<dbReference type="InterPro" id="IPR032675">
    <property type="entry name" value="LRR_dom_sf"/>
</dbReference>
<organism evidence="14 15">
    <name type="scientific">Vespula squamosa</name>
    <name type="common">Southern yellow jacket</name>
    <name type="synonym">Wasp</name>
    <dbReference type="NCBI Taxonomy" id="30214"/>
    <lineage>
        <taxon>Eukaryota</taxon>
        <taxon>Metazoa</taxon>
        <taxon>Ecdysozoa</taxon>
        <taxon>Arthropoda</taxon>
        <taxon>Hexapoda</taxon>
        <taxon>Insecta</taxon>
        <taxon>Pterygota</taxon>
        <taxon>Neoptera</taxon>
        <taxon>Endopterygota</taxon>
        <taxon>Hymenoptera</taxon>
        <taxon>Apocrita</taxon>
        <taxon>Aculeata</taxon>
        <taxon>Vespoidea</taxon>
        <taxon>Vespidae</taxon>
        <taxon>Vespinae</taxon>
        <taxon>Vespula</taxon>
    </lineage>
</organism>
<dbReference type="Proteomes" id="UP001607302">
    <property type="component" value="Unassembled WGS sequence"/>
</dbReference>
<evidence type="ECO:0000313" key="15">
    <source>
        <dbReference type="Proteomes" id="UP001607302"/>
    </source>
</evidence>
<dbReference type="AlphaFoldDB" id="A0ABD2A7M5"/>
<evidence type="ECO:0000256" key="9">
    <source>
        <dbReference type="ARBA" id="ARBA00023212"/>
    </source>
</evidence>
<reference evidence="14 15" key="1">
    <citation type="journal article" date="2024" name="Ann. Entomol. Soc. Am.">
        <title>Genomic analyses of the southern and eastern yellowjacket wasps (Hymenoptera: Vespidae) reveal evolutionary signatures of social life.</title>
        <authorList>
            <person name="Catto M.A."/>
            <person name="Caine P.B."/>
            <person name="Orr S.E."/>
            <person name="Hunt B.G."/>
            <person name="Goodisman M.A.D."/>
        </authorList>
    </citation>
    <scope>NUCLEOTIDE SEQUENCE [LARGE SCALE GENOMIC DNA]</scope>
    <source>
        <strain evidence="14">233</strain>
        <tissue evidence="14">Head and thorax</tissue>
    </source>
</reference>
<evidence type="ECO:0000256" key="2">
    <source>
        <dbReference type="ARBA" id="ARBA00004611"/>
    </source>
</evidence>
<accession>A0ABD2A7M5</accession>
<keyword evidence="6" id="KW-0282">Flagellum</keyword>
<dbReference type="InterPro" id="IPR001611">
    <property type="entry name" value="Leu-rich_rpt"/>
</dbReference>
<keyword evidence="7" id="KW-0175">Coiled coil</keyword>
<dbReference type="SMART" id="SM00365">
    <property type="entry name" value="LRR_SD22"/>
    <property type="match status" value="4"/>
</dbReference>
<evidence type="ECO:0000256" key="13">
    <source>
        <dbReference type="ARBA" id="ARBA00040950"/>
    </source>
</evidence>
<dbReference type="PANTHER" id="PTHR45973:SF12">
    <property type="entry name" value="DYNEIN REGULATORY COMPLEX SUBUNIT 3"/>
    <property type="match status" value="1"/>
</dbReference>
<evidence type="ECO:0000256" key="11">
    <source>
        <dbReference type="ARBA" id="ARBA00024433"/>
    </source>
</evidence>
<keyword evidence="4" id="KW-0433">Leucine-rich repeat</keyword>
<dbReference type="PROSITE" id="PS51450">
    <property type="entry name" value="LRR"/>
    <property type="match status" value="3"/>
</dbReference>
<dbReference type="EMBL" id="JAUDFV010000155">
    <property type="protein sequence ID" value="KAL2715810.1"/>
    <property type="molecule type" value="Genomic_DNA"/>
</dbReference>
<evidence type="ECO:0000256" key="1">
    <source>
        <dbReference type="ARBA" id="ARBA00003843"/>
    </source>
</evidence>
<evidence type="ECO:0000256" key="3">
    <source>
        <dbReference type="ARBA" id="ARBA00022490"/>
    </source>
</evidence>
<dbReference type="PANTHER" id="PTHR45973">
    <property type="entry name" value="PROTEIN PHOSPHATASE 1 REGULATORY SUBUNIT SDS22-RELATED"/>
    <property type="match status" value="1"/>
</dbReference>
<keyword evidence="3" id="KW-0963">Cytoplasm</keyword>
<comment type="function">
    <text evidence="1">Cilium-specific protein required for cilia structures.</text>
</comment>
<comment type="subcellular location">
    <subcellularLocation>
        <location evidence="2">Cytoplasm</location>
        <location evidence="2">Cytoskeleton</location>
        <location evidence="2">Flagellum axoneme</location>
    </subcellularLocation>
</comment>
<evidence type="ECO:0000256" key="5">
    <source>
        <dbReference type="ARBA" id="ARBA00022737"/>
    </source>
</evidence>
<evidence type="ECO:0000313" key="14">
    <source>
        <dbReference type="EMBL" id="KAL2715810.1"/>
    </source>
</evidence>
<evidence type="ECO:0000256" key="4">
    <source>
        <dbReference type="ARBA" id="ARBA00022614"/>
    </source>
</evidence>
<comment type="caution">
    <text evidence="14">The sequence shown here is derived from an EMBL/GenBank/DDBJ whole genome shotgun (WGS) entry which is preliminary data.</text>
</comment>
<keyword evidence="15" id="KW-1185">Reference proteome</keyword>
<dbReference type="Pfam" id="PF14580">
    <property type="entry name" value="LRR_9"/>
    <property type="match status" value="1"/>
</dbReference>
<name>A0ABD2A7M5_VESSQ</name>
<evidence type="ECO:0000256" key="12">
    <source>
        <dbReference type="ARBA" id="ARBA00038378"/>
    </source>
</evidence>
<evidence type="ECO:0000256" key="8">
    <source>
        <dbReference type="ARBA" id="ARBA00023069"/>
    </source>
</evidence>
<evidence type="ECO:0000256" key="7">
    <source>
        <dbReference type="ARBA" id="ARBA00023054"/>
    </source>
</evidence>
<dbReference type="SUPFAM" id="SSF52058">
    <property type="entry name" value="L domain-like"/>
    <property type="match status" value="1"/>
</dbReference>